<dbReference type="EMBL" id="MWMH01000009">
    <property type="protein sequence ID" value="OOP71222.1"/>
    <property type="molecule type" value="Genomic_DNA"/>
</dbReference>
<dbReference type="InterPro" id="IPR029752">
    <property type="entry name" value="D-isomer_DH_CS1"/>
</dbReference>
<dbReference type="Gene3D" id="3.40.50.720">
    <property type="entry name" value="NAD(P)-binding Rossmann-like Domain"/>
    <property type="match status" value="2"/>
</dbReference>
<dbReference type="InterPro" id="IPR029753">
    <property type="entry name" value="D-isomer_DH_CS"/>
</dbReference>
<dbReference type="Pfam" id="PF00389">
    <property type="entry name" value="2-Hacid_dh"/>
    <property type="match status" value="1"/>
</dbReference>
<comment type="similarity">
    <text evidence="1 4">Belongs to the D-isomer specific 2-hydroxyacid dehydrogenase family.</text>
</comment>
<dbReference type="SUPFAM" id="SSF51735">
    <property type="entry name" value="NAD(P)-binding Rossmann-fold domains"/>
    <property type="match status" value="1"/>
</dbReference>
<dbReference type="PANTHER" id="PTHR43761">
    <property type="entry name" value="D-ISOMER SPECIFIC 2-HYDROXYACID DEHYDROGENASE FAMILY PROTEIN (AFU_ORTHOLOGUE AFUA_1G13630)"/>
    <property type="match status" value="1"/>
</dbReference>
<dbReference type="InterPro" id="IPR006139">
    <property type="entry name" value="D-isomer_2_OHA_DH_cat_dom"/>
</dbReference>
<evidence type="ECO:0000259" key="6">
    <source>
        <dbReference type="Pfam" id="PF02826"/>
    </source>
</evidence>
<dbReference type="PANTHER" id="PTHR43761:SF1">
    <property type="entry name" value="D-ISOMER SPECIFIC 2-HYDROXYACID DEHYDROGENASE CATALYTIC DOMAIN-CONTAINING PROTEIN-RELATED"/>
    <property type="match status" value="1"/>
</dbReference>
<dbReference type="PROSITE" id="PS00065">
    <property type="entry name" value="D_2_HYDROXYACID_DH_1"/>
    <property type="match status" value="1"/>
</dbReference>
<proteinExistence type="inferred from homology"/>
<dbReference type="InterPro" id="IPR006140">
    <property type="entry name" value="D-isomer_DH_NAD-bd"/>
</dbReference>
<dbReference type="RefSeq" id="WP_078116983.1">
    <property type="nucleotide sequence ID" value="NZ_JAJSOL010000022.1"/>
</dbReference>
<feature type="domain" description="D-isomer specific 2-hydroxyacid dehydrogenase catalytic" evidence="5">
    <location>
        <begin position="28"/>
        <end position="315"/>
    </location>
</feature>
<dbReference type="Pfam" id="PF02826">
    <property type="entry name" value="2-Hacid_dh_C"/>
    <property type="match status" value="1"/>
</dbReference>
<evidence type="ECO:0000259" key="5">
    <source>
        <dbReference type="Pfam" id="PF00389"/>
    </source>
</evidence>
<keyword evidence="3" id="KW-0520">NAD</keyword>
<evidence type="ECO:0000313" key="7">
    <source>
        <dbReference type="EMBL" id="OOP71222.1"/>
    </source>
</evidence>
<evidence type="ECO:0000256" key="4">
    <source>
        <dbReference type="RuleBase" id="RU003719"/>
    </source>
</evidence>
<dbReference type="GO" id="GO:0016616">
    <property type="term" value="F:oxidoreductase activity, acting on the CH-OH group of donors, NAD or NADP as acceptor"/>
    <property type="evidence" value="ECO:0007669"/>
    <property type="project" value="InterPro"/>
</dbReference>
<accession>A0A1S9N1A3</accession>
<evidence type="ECO:0000313" key="8">
    <source>
        <dbReference type="Proteomes" id="UP000190959"/>
    </source>
</evidence>
<organism evidence="7 8">
    <name type="scientific">Clostridium beijerinckii</name>
    <name type="common">Clostridium MP</name>
    <dbReference type="NCBI Taxonomy" id="1520"/>
    <lineage>
        <taxon>Bacteria</taxon>
        <taxon>Bacillati</taxon>
        <taxon>Bacillota</taxon>
        <taxon>Clostridia</taxon>
        <taxon>Eubacteriales</taxon>
        <taxon>Clostridiaceae</taxon>
        <taxon>Clostridium</taxon>
    </lineage>
</organism>
<dbReference type="GO" id="GO:0051287">
    <property type="term" value="F:NAD binding"/>
    <property type="evidence" value="ECO:0007669"/>
    <property type="project" value="InterPro"/>
</dbReference>
<dbReference type="AlphaFoldDB" id="A0A1S9N1A3"/>
<evidence type="ECO:0000256" key="2">
    <source>
        <dbReference type="ARBA" id="ARBA00023002"/>
    </source>
</evidence>
<protein>
    <submittedName>
        <fullName evidence="7">Hydroxyacid dehydrogenase</fullName>
    </submittedName>
</protein>
<sequence>MNNIVFLNASRINFDGQLDFSSLDNLGKVTKYEDSSNDEILERVKEQNIVITKELTISKELIEKFPSSVKLICEAGTGYNNIDIIAAREKGISVCNVPGYSSEAVAQLVITFILNLSSSLAQQQRMIENKNYSNFTKYLQVPHIEIQNKTLGVIGAGSIGIQVMNVAKALGMKILVYSRSYKDLGDSNIKFVSLEELLKESDFVTIHCPLTTETRYLIDKSRLDLMKSSSFIINTSRGAIIKETDLIEALTNKKIAGAALDVQDPEPPELNNPLFNMENVILTPHIGWKCFESRQRLINLLANNIEAFIKNEPVNIIV</sequence>
<evidence type="ECO:0000256" key="1">
    <source>
        <dbReference type="ARBA" id="ARBA00005854"/>
    </source>
</evidence>
<reference evidence="7 8" key="1">
    <citation type="submission" date="2017-02" db="EMBL/GenBank/DDBJ databases">
        <title>Genome sequence of Clostridium beijerinckii Br21.</title>
        <authorList>
            <person name="Fonseca B.C."/>
            <person name="Guazzaroni M.E."/>
            <person name="Riano-Pachon D.M."/>
            <person name="Reginatto V."/>
        </authorList>
    </citation>
    <scope>NUCLEOTIDE SEQUENCE [LARGE SCALE GENOMIC DNA]</scope>
    <source>
        <strain evidence="7 8">Br21</strain>
    </source>
</reference>
<dbReference type="InterPro" id="IPR036291">
    <property type="entry name" value="NAD(P)-bd_dom_sf"/>
</dbReference>
<gene>
    <name evidence="7" type="ORF">CBEIBR21_21370</name>
</gene>
<dbReference type="Proteomes" id="UP000190959">
    <property type="component" value="Unassembled WGS sequence"/>
</dbReference>
<evidence type="ECO:0000256" key="3">
    <source>
        <dbReference type="ARBA" id="ARBA00023027"/>
    </source>
</evidence>
<name>A0A1S9N1A3_CLOBE</name>
<feature type="domain" description="D-isomer specific 2-hydroxyacid dehydrogenase NAD-binding" evidence="6">
    <location>
        <begin position="111"/>
        <end position="287"/>
    </location>
</feature>
<dbReference type="FunFam" id="3.40.50.720:FF:000203">
    <property type="entry name" value="D-3-phosphoglycerate dehydrogenase (SerA)"/>
    <property type="match status" value="1"/>
</dbReference>
<dbReference type="SUPFAM" id="SSF52283">
    <property type="entry name" value="Formate/glycerate dehydrogenase catalytic domain-like"/>
    <property type="match status" value="1"/>
</dbReference>
<keyword evidence="2 4" id="KW-0560">Oxidoreductase</keyword>
<comment type="caution">
    <text evidence="7">The sequence shown here is derived from an EMBL/GenBank/DDBJ whole genome shotgun (WGS) entry which is preliminary data.</text>
</comment>
<dbReference type="InterPro" id="IPR050418">
    <property type="entry name" value="D-iso_2-hydroxyacid_DH_PdxB"/>
</dbReference>
<dbReference type="PROSITE" id="PS00670">
    <property type="entry name" value="D_2_HYDROXYACID_DH_2"/>
    <property type="match status" value="1"/>
</dbReference>